<evidence type="ECO:0000313" key="2">
    <source>
        <dbReference type="EMBL" id="KAK1770254.1"/>
    </source>
</evidence>
<comment type="caution">
    <text evidence="2">The sequence shown here is derived from an EMBL/GenBank/DDBJ whole genome shotgun (WGS) entry which is preliminary data.</text>
</comment>
<dbReference type="SMART" id="SM00256">
    <property type="entry name" value="FBOX"/>
    <property type="match status" value="1"/>
</dbReference>
<name>A0AAJ0C7T7_9PEZI</name>
<dbReference type="RefSeq" id="XP_060286467.1">
    <property type="nucleotide sequence ID" value="XM_060429740.1"/>
</dbReference>
<organism evidence="2 3">
    <name type="scientific">Phialemonium atrogriseum</name>
    <dbReference type="NCBI Taxonomy" id="1093897"/>
    <lineage>
        <taxon>Eukaryota</taxon>
        <taxon>Fungi</taxon>
        <taxon>Dikarya</taxon>
        <taxon>Ascomycota</taxon>
        <taxon>Pezizomycotina</taxon>
        <taxon>Sordariomycetes</taxon>
        <taxon>Sordariomycetidae</taxon>
        <taxon>Cephalothecales</taxon>
        <taxon>Cephalothecaceae</taxon>
        <taxon>Phialemonium</taxon>
    </lineage>
</organism>
<reference evidence="2" key="1">
    <citation type="submission" date="2023-06" db="EMBL/GenBank/DDBJ databases">
        <title>Genome-scale phylogeny and comparative genomics of the fungal order Sordariales.</title>
        <authorList>
            <consortium name="Lawrence Berkeley National Laboratory"/>
            <person name="Hensen N."/>
            <person name="Bonometti L."/>
            <person name="Westerberg I."/>
            <person name="Brannstrom I.O."/>
            <person name="Guillou S."/>
            <person name="Cros-Aarteil S."/>
            <person name="Calhoun S."/>
            <person name="Haridas S."/>
            <person name="Kuo A."/>
            <person name="Mondo S."/>
            <person name="Pangilinan J."/>
            <person name="Riley R."/>
            <person name="Labutti K."/>
            <person name="Andreopoulos B."/>
            <person name="Lipzen A."/>
            <person name="Chen C."/>
            <person name="Yanf M."/>
            <person name="Daum C."/>
            <person name="Ng V."/>
            <person name="Clum A."/>
            <person name="Steindorff A."/>
            <person name="Ohm R."/>
            <person name="Martin F."/>
            <person name="Silar P."/>
            <person name="Natvig D."/>
            <person name="Lalanne C."/>
            <person name="Gautier V."/>
            <person name="Ament-Velasquez S.L."/>
            <person name="Kruys A."/>
            <person name="Hutchinson M.I."/>
            <person name="Powell A.J."/>
            <person name="Barry K."/>
            <person name="Miller A.N."/>
            <person name="Grigoriev I.V."/>
            <person name="Debuchy R."/>
            <person name="Gladieux P."/>
            <person name="Thoren M.H."/>
            <person name="Johannesson H."/>
        </authorList>
    </citation>
    <scope>NUCLEOTIDE SEQUENCE</scope>
    <source>
        <strain evidence="2">8032-3</strain>
    </source>
</reference>
<keyword evidence="3" id="KW-1185">Reference proteome</keyword>
<evidence type="ECO:0000259" key="1">
    <source>
        <dbReference type="SMART" id="SM00256"/>
    </source>
</evidence>
<sequence>MSEHGLDRSPSPSEDSTSYSMSDISWTVRLMELPPELQAEVFLHLPNCMAAVALRLCCRQLNEVLLQNEKRILSSLRELLVAPFREFYDFLQRLKLPANSVKLPPPSGWPNMTPVACAGLDKTPFAIDVLRHLPYIDELHVKSNETNIDYKCNAVDYSKFTSDNFSTYREEEFWALEWQGVDEEERISGIKHVVMIAEGYESGGIVLLLDTFTGTIFEEIVRTDSGVRLPPDEYFRSRMERLRKLDQIFVAGFDPWKEDGNISSDDFEAAYDADHMESQGEPVWAEGDFDQDEMFLWVRHLHRKFGWPGPDWKKGECMEAVEDFVQRLPIW</sequence>
<proteinExistence type="predicted"/>
<feature type="domain" description="F-box" evidence="1">
    <location>
        <begin position="33"/>
        <end position="74"/>
    </location>
</feature>
<protein>
    <recommendedName>
        <fullName evidence="1">F-box domain-containing protein</fullName>
    </recommendedName>
</protein>
<evidence type="ECO:0000313" key="3">
    <source>
        <dbReference type="Proteomes" id="UP001244011"/>
    </source>
</evidence>
<dbReference type="GeneID" id="85312927"/>
<dbReference type="Proteomes" id="UP001244011">
    <property type="component" value="Unassembled WGS sequence"/>
</dbReference>
<accession>A0AAJ0C7T7</accession>
<gene>
    <name evidence="2" type="ORF">QBC33DRAFT_556675</name>
</gene>
<dbReference type="EMBL" id="MU839001">
    <property type="protein sequence ID" value="KAK1770254.1"/>
    <property type="molecule type" value="Genomic_DNA"/>
</dbReference>
<dbReference type="AlphaFoldDB" id="A0AAJ0C7T7"/>
<dbReference type="InterPro" id="IPR001810">
    <property type="entry name" value="F-box_dom"/>
</dbReference>